<dbReference type="InterPro" id="IPR018356">
    <property type="entry name" value="Tscrpt_reg_HTH_DeoR_CS"/>
</dbReference>
<evidence type="ECO:0000256" key="3">
    <source>
        <dbReference type="ARBA" id="ARBA00023163"/>
    </source>
</evidence>
<dbReference type="Gene3D" id="1.10.10.10">
    <property type="entry name" value="Winged helix-like DNA-binding domain superfamily/Winged helix DNA-binding domain"/>
    <property type="match status" value="1"/>
</dbReference>
<keyword evidence="1" id="KW-0805">Transcription regulation</keyword>
<dbReference type="InterPro" id="IPR037171">
    <property type="entry name" value="NagB/RpiA_transferase-like"/>
</dbReference>
<accession>A0ABT2TWP4</accession>
<dbReference type="InterPro" id="IPR036388">
    <property type="entry name" value="WH-like_DNA-bd_sf"/>
</dbReference>
<dbReference type="Pfam" id="PF08220">
    <property type="entry name" value="HTH_DeoR"/>
    <property type="match status" value="1"/>
</dbReference>
<name>A0ABT2TWP4_9FIRM</name>
<protein>
    <submittedName>
        <fullName evidence="5">DeoR/GlpR family DNA-binding transcription regulator</fullName>
    </submittedName>
</protein>
<dbReference type="SMART" id="SM00420">
    <property type="entry name" value="HTH_DEOR"/>
    <property type="match status" value="1"/>
</dbReference>
<keyword evidence="2 5" id="KW-0238">DNA-binding</keyword>
<dbReference type="InterPro" id="IPR036390">
    <property type="entry name" value="WH_DNA-bd_sf"/>
</dbReference>
<dbReference type="RefSeq" id="WP_262583115.1">
    <property type="nucleotide sequence ID" value="NZ_JAOQJL010000036.1"/>
</dbReference>
<evidence type="ECO:0000313" key="6">
    <source>
        <dbReference type="Proteomes" id="UP001652409"/>
    </source>
</evidence>
<reference evidence="5 6" key="1">
    <citation type="journal article" date="2021" name="ISME Commun">
        <title>Automated analysis of genomic sequences facilitates high-throughput and comprehensive description of bacteria.</title>
        <authorList>
            <person name="Hitch T.C.A."/>
        </authorList>
    </citation>
    <scope>NUCLEOTIDE SEQUENCE [LARGE SCALE GENOMIC DNA]</scope>
    <source>
        <strain evidence="5 6">Sanger_23</strain>
    </source>
</reference>
<dbReference type="Proteomes" id="UP001652409">
    <property type="component" value="Unassembled WGS sequence"/>
</dbReference>
<evidence type="ECO:0000313" key="5">
    <source>
        <dbReference type="EMBL" id="MCU6766656.1"/>
    </source>
</evidence>
<evidence type="ECO:0000256" key="1">
    <source>
        <dbReference type="ARBA" id="ARBA00023015"/>
    </source>
</evidence>
<keyword evidence="6" id="KW-1185">Reference proteome</keyword>
<dbReference type="InterPro" id="IPR014036">
    <property type="entry name" value="DeoR-like_C"/>
</dbReference>
<comment type="caution">
    <text evidence="5">The sequence shown here is derived from an EMBL/GenBank/DDBJ whole genome shotgun (WGS) entry which is preliminary data.</text>
</comment>
<dbReference type="PROSITE" id="PS51000">
    <property type="entry name" value="HTH_DEOR_2"/>
    <property type="match status" value="1"/>
</dbReference>
<keyword evidence="3" id="KW-0804">Transcription</keyword>
<dbReference type="SUPFAM" id="SSF100950">
    <property type="entry name" value="NagB/RpiA/CoA transferase-like"/>
    <property type="match status" value="1"/>
</dbReference>
<dbReference type="PROSITE" id="PS00894">
    <property type="entry name" value="HTH_DEOR_1"/>
    <property type="match status" value="1"/>
</dbReference>
<dbReference type="InterPro" id="IPR050313">
    <property type="entry name" value="Carb_Metab_HTH_regulators"/>
</dbReference>
<dbReference type="PRINTS" id="PR00037">
    <property type="entry name" value="HTHLACR"/>
</dbReference>
<feature type="domain" description="HTH deoR-type" evidence="4">
    <location>
        <begin position="2"/>
        <end position="57"/>
    </location>
</feature>
<sequence>MKEKRLEEMEAFIGERNTVKMNELAEHFGMSMSTLRRDLDKLASENKIVKSYGSVSLTRPSVSFLHSQNTIHMQEKKKIASFAARLIDNGDIIFIDSGSTCGLITDFIPDDFHVTIITNNLDVIIRGMRKENLDIYSIPGKLNRKNNSFSYMQDCNPYKDYNIGKIFVSCAGIDIEYGISHNEVSERTIKKYAIERTTNRILLADSTKFGHIAPLHVCEIKAFSILCTNEQPPEAYIDYCLQNRVQLIYE</sequence>
<dbReference type="EMBL" id="JAOQJL010000036">
    <property type="protein sequence ID" value="MCU6766656.1"/>
    <property type="molecule type" value="Genomic_DNA"/>
</dbReference>
<dbReference type="PANTHER" id="PTHR30363">
    <property type="entry name" value="HTH-TYPE TRANSCRIPTIONAL REGULATOR SRLR-RELATED"/>
    <property type="match status" value="1"/>
</dbReference>
<dbReference type="Pfam" id="PF00455">
    <property type="entry name" value="DeoRC"/>
    <property type="match status" value="1"/>
</dbReference>
<dbReference type="SMART" id="SM01134">
    <property type="entry name" value="DeoRC"/>
    <property type="match status" value="1"/>
</dbReference>
<dbReference type="PANTHER" id="PTHR30363:SF60">
    <property type="entry name" value="HTH-TYPE TRANSCRIPTIONAL REGULATOR IOLR"/>
    <property type="match status" value="1"/>
</dbReference>
<dbReference type="InterPro" id="IPR001034">
    <property type="entry name" value="DeoR_HTH"/>
</dbReference>
<evidence type="ECO:0000256" key="2">
    <source>
        <dbReference type="ARBA" id="ARBA00023125"/>
    </source>
</evidence>
<organism evidence="5 6">
    <name type="scientific">Blautia ammoniilytica</name>
    <dbReference type="NCBI Taxonomy" id="2981782"/>
    <lineage>
        <taxon>Bacteria</taxon>
        <taxon>Bacillati</taxon>
        <taxon>Bacillota</taxon>
        <taxon>Clostridia</taxon>
        <taxon>Lachnospirales</taxon>
        <taxon>Lachnospiraceae</taxon>
        <taxon>Blautia</taxon>
    </lineage>
</organism>
<dbReference type="SUPFAM" id="SSF46785">
    <property type="entry name" value="Winged helix' DNA-binding domain"/>
    <property type="match status" value="1"/>
</dbReference>
<evidence type="ECO:0000259" key="4">
    <source>
        <dbReference type="PROSITE" id="PS51000"/>
    </source>
</evidence>
<proteinExistence type="predicted"/>
<dbReference type="GO" id="GO:0003677">
    <property type="term" value="F:DNA binding"/>
    <property type="evidence" value="ECO:0007669"/>
    <property type="project" value="UniProtKB-KW"/>
</dbReference>
<gene>
    <name evidence="5" type="ORF">OCV61_14810</name>
</gene>